<keyword evidence="2" id="KW-0732">Signal</keyword>
<feature type="domain" description="LTD" evidence="3">
    <location>
        <begin position="711"/>
        <end position="837"/>
    </location>
</feature>
<feature type="signal peptide" evidence="2">
    <location>
        <begin position="1"/>
        <end position="23"/>
    </location>
</feature>
<gene>
    <name evidence="4" type="ORF">OJ996_13205</name>
</gene>
<dbReference type="Pfam" id="PF08757">
    <property type="entry name" value="CotH"/>
    <property type="match status" value="1"/>
</dbReference>
<dbReference type="InterPro" id="IPR001322">
    <property type="entry name" value="Lamin_tail_dom"/>
</dbReference>
<accession>A0ABT3G5P0</accession>
<dbReference type="Proteomes" id="UP001165653">
    <property type="component" value="Unassembled WGS sequence"/>
</dbReference>
<name>A0ABT3G5P0_9BACT</name>
<dbReference type="InterPro" id="IPR036415">
    <property type="entry name" value="Lamin_tail_dom_sf"/>
</dbReference>
<evidence type="ECO:0000256" key="2">
    <source>
        <dbReference type="SAM" id="SignalP"/>
    </source>
</evidence>
<keyword evidence="5" id="KW-1185">Reference proteome</keyword>
<dbReference type="SUPFAM" id="SSF49899">
    <property type="entry name" value="Concanavalin A-like lectins/glucanases"/>
    <property type="match status" value="1"/>
</dbReference>
<evidence type="ECO:0000259" key="3">
    <source>
        <dbReference type="PROSITE" id="PS51841"/>
    </source>
</evidence>
<dbReference type="PROSITE" id="PS51841">
    <property type="entry name" value="LTD"/>
    <property type="match status" value="3"/>
</dbReference>
<dbReference type="Pfam" id="PF00932">
    <property type="entry name" value="LTD"/>
    <property type="match status" value="3"/>
</dbReference>
<dbReference type="Pfam" id="PF13385">
    <property type="entry name" value="Laminin_G_3"/>
    <property type="match status" value="1"/>
</dbReference>
<dbReference type="EMBL" id="JAPDDR010000006">
    <property type="protein sequence ID" value="MCW1914540.1"/>
    <property type="molecule type" value="Genomic_DNA"/>
</dbReference>
<proteinExistence type="predicted"/>
<dbReference type="SUPFAM" id="SSF74853">
    <property type="entry name" value="Lamin A/C globular tail domain"/>
    <property type="match status" value="3"/>
</dbReference>
<comment type="caution">
    <text evidence="4">The sequence shown here is derived from an EMBL/GenBank/DDBJ whole genome shotgun (WGS) entry which is preliminary data.</text>
</comment>
<feature type="domain" description="LTD" evidence="3">
    <location>
        <begin position="24"/>
        <end position="134"/>
    </location>
</feature>
<dbReference type="Gene3D" id="2.60.120.200">
    <property type="match status" value="1"/>
</dbReference>
<dbReference type="Gene3D" id="2.60.40.1260">
    <property type="entry name" value="Lamin Tail domain"/>
    <property type="match status" value="1"/>
</dbReference>
<feature type="chain" id="PRO_5047019009" evidence="2">
    <location>
        <begin position="24"/>
        <end position="1900"/>
    </location>
</feature>
<feature type="region of interest" description="Disordered" evidence="1">
    <location>
        <begin position="265"/>
        <end position="300"/>
    </location>
</feature>
<feature type="domain" description="LTD" evidence="3">
    <location>
        <begin position="1608"/>
        <end position="1728"/>
    </location>
</feature>
<reference evidence="4" key="1">
    <citation type="submission" date="2022-10" db="EMBL/GenBank/DDBJ databases">
        <title>Luteolibacter sp. GHJ8, whole genome shotgun sequencing project.</title>
        <authorList>
            <person name="Zhao G."/>
            <person name="Shen L."/>
        </authorList>
    </citation>
    <scope>NUCLEOTIDE SEQUENCE</scope>
    <source>
        <strain evidence="4">GHJ8</strain>
    </source>
</reference>
<protein>
    <submittedName>
        <fullName evidence="4">Lamin tail domain-containing protein</fullName>
    </submittedName>
</protein>
<evidence type="ECO:0000256" key="1">
    <source>
        <dbReference type="SAM" id="MobiDB-lite"/>
    </source>
</evidence>
<dbReference type="InterPro" id="IPR014867">
    <property type="entry name" value="Spore_coat_CotH_CotH2/3/7"/>
</dbReference>
<organism evidence="4 5">
    <name type="scientific">Luteolibacter rhizosphaerae</name>
    <dbReference type="NCBI Taxonomy" id="2989719"/>
    <lineage>
        <taxon>Bacteria</taxon>
        <taxon>Pseudomonadati</taxon>
        <taxon>Verrucomicrobiota</taxon>
        <taxon>Verrucomicrobiia</taxon>
        <taxon>Verrucomicrobiales</taxon>
        <taxon>Verrucomicrobiaceae</taxon>
        <taxon>Luteolibacter</taxon>
    </lineage>
</organism>
<evidence type="ECO:0000313" key="4">
    <source>
        <dbReference type="EMBL" id="MCW1914540.1"/>
    </source>
</evidence>
<evidence type="ECO:0000313" key="5">
    <source>
        <dbReference type="Proteomes" id="UP001165653"/>
    </source>
</evidence>
<sequence length="1900" mass="201039">MSTRPLSLRLCALASLLVSPCFGDTPDAVVTFNEIHYNPPLTQDAEWIELHNQMAVNVDISGWSLGAGVSYVFPAGTVIPGGGYRVVAKLPGHASLTGIPGVLGPFTGNLSNSGETIDLLSPSGRLMDRLEFGDTGDWPAAADGAGATLAKRAPGLAAENPANWRASLNVGGTPAGLNFSNPDQPILHSLAGASSTWRYYDASSAPAAAWNTAAYNDSGWQEGTPAFGSPTVGADLSVLADLTSRYRAGALTGLADGAEFTTWPDTALGDGTAQDTTEGSDPRFETNATPSGEPAVSFDGNDEFRAALDPGIPSTSGFVYFIVCKASGVPQSGGLNDGSGAYLFDRDSNNFDEPLNSLKAVNGCYGFQKRYNDGSGLGGTVSTTPISSTQFQIVAVRRNLSMGQFEVWVDGVMEASTGDSGGALSPQPIVIGRHSNSSTSGFNGEIAELLIYRDELSALDFQRVGTYLERKYGLSTAFPDSSVTTPISETASTSYYRRSFNFNGDPSRTVLKLDHAVADGAVFYLNGQEISRANMPAGAVGHATPALSDVSAPSASGLQTVPSSALVAGTNVLAVSLHTGAGDDTAYFSASLQGSETPLDPDQPPALLLNEMSAATASPFFVEIKNPGTGPSSTAGFSLEVVGSVSGSFPLPVATVPAGGLISYTHTQLGFRPAAGDKVILRAPGGALADVRGAESSLRGLSELWPGRWLFPSSATAGSANAFNLQQNIVINEICYNPPDLTAASENKQWLELYNRGVTPVNLNGWSFGSGISYVFGNTSIPAGGYLVVAKEPATLLSAFPGINVVGPYDSSLAGSGERVLLVDALGNPVDEVGYIDGGRWPGAADAEGSTLELRDPRSDNSLPEAWAASNESARRAWKTYTYRMTAAASSVGPDGQWREFVFGLLDSGDVLLDDITVTEAPDTAPVAMISGGDFESGLSGWRFLGNHRHAQLVSDPSSTGNTVLRLSAKGATEHMHNHVETTLAAGRSVVNGRVYEVSFRARWLGGSNRLNTRLYFNRVANTTVLDRTDNPGTPGSINSTALANAGPTFTSFSHTPVVPDPGEAVIVSARAKDPDGLGIFTLHYSVEGGTSVPVPMSLGSDGVTYTASIPGQAAASVVRFHVAATDGALTPAVSYFPADGADSHALYQVDDGLAATNGRHNLRIIMAPDDEALLYQTNNLMSNERLGCTVIYNEHEVYYDVGVRLKSSQRGRPEASRVGFNLGFNRDQLFRGVHRTVSIDRSEGQVPGCQEILFDHMMYASGSVPAEYNDLCKVIAPNPAHTSSAIMQLARYGDVFLDSQFDSGSDGTSYEYELIYYPLTTDANGFKLPQPDSVVGTDLVNLGASKENYRWNFLLENNEDVDDYSRIIAMCQQFGKSGTAFEAGLGDIIDVDQWLRALACACATGAGDSFFDNSNHNGIFYARPDGRVLYFPHDMDFSFSSTRDIFQNNELQKLMADPLRKRLYLGHLYDICTRVFNQSYMQAWTNHYGSLLPGENFGAHLSYINTRSNYILSRVNEEIAPISFAITTNGGANFSTATSPVNLAGTGWVDVRNIRLAGATVPLQVTWTSASAWQVAVPLSFGSNVISLEALDFAGNVVGTDSITVNNTGGIQVPSPTTLVVSEIYYNPPGSVEDTEYVELMNVSPTFTLDLSNVNFNTGITCSFPGGTTLPPGGRILFVKNIAAFNAAFGAGKPIGGTFSNSLDNSGEQLILRRANGNILHSFTYLTAPPWPVEADGDGYSLVLVNPSAAPNHSDPMSWRASAVAGGSPGAADTESYVSWKAANGNLPDNEDTDGDGISNRLEYFLGGNPGIAEPDLAPLVAIDPDGSFQMSVTRRVSAENASVVPQSSGNLSTWATAAGYEFLSNERLPGSPARDMLTFRIVPPVSATRFFVRFSFPP</sequence>
<dbReference type="Gene3D" id="2.60.120.260">
    <property type="entry name" value="Galactose-binding domain-like"/>
    <property type="match status" value="2"/>
</dbReference>
<dbReference type="RefSeq" id="WP_264514072.1">
    <property type="nucleotide sequence ID" value="NZ_JAPDDR010000006.1"/>
</dbReference>
<dbReference type="InterPro" id="IPR013320">
    <property type="entry name" value="ConA-like_dom_sf"/>
</dbReference>